<dbReference type="EMBL" id="QREI01000009">
    <property type="protein sequence ID" value="REE08025.1"/>
    <property type="molecule type" value="Genomic_DNA"/>
</dbReference>
<comment type="caution">
    <text evidence="2">The sequence shown here is derived from an EMBL/GenBank/DDBJ whole genome shotgun (WGS) entry which is preliminary data.</text>
</comment>
<dbReference type="Gene3D" id="3.30.1150.10">
    <property type="match status" value="1"/>
</dbReference>
<accession>A0A3D9LLA0</accession>
<keyword evidence="1" id="KW-0732">Signal</keyword>
<sequence>MKYFFTFIIFLGSLLLCAQEEVPKQSELDSIAATNDIKSFNIVEDVPIYKGCENSKTYSEKKECLNQKLGEFFKENFNTILPDDSKVPSGKVRILVAFNVDEQANIVDGTAEGPDKYLENEALRVLKLLPKFASPGYFRGEPIEVPFSFPIIAIVSNKNDQITDVTYPVYRGCSEELSFEQTKQCTSDKIIDYLKVSFNYELADKAFPTDLTTKFFVEFVINKKGRTEQINVKAHHKAIAVDVIQLIKRMPKFKAPGSSDGKPVETRFSALVNIRLLG</sequence>
<evidence type="ECO:0008006" key="4">
    <source>
        <dbReference type="Google" id="ProtNLM"/>
    </source>
</evidence>
<proteinExistence type="predicted"/>
<keyword evidence="3" id="KW-1185">Reference proteome</keyword>
<protein>
    <recommendedName>
        <fullName evidence="4">TonB-like protein</fullName>
    </recommendedName>
</protein>
<evidence type="ECO:0000256" key="1">
    <source>
        <dbReference type="SAM" id="SignalP"/>
    </source>
</evidence>
<evidence type="ECO:0000313" key="3">
    <source>
        <dbReference type="Proteomes" id="UP000256919"/>
    </source>
</evidence>
<organism evidence="2 3">
    <name type="scientific">Winogradskyella pacifica</name>
    <dbReference type="NCBI Taxonomy" id="664642"/>
    <lineage>
        <taxon>Bacteria</taxon>
        <taxon>Pseudomonadati</taxon>
        <taxon>Bacteroidota</taxon>
        <taxon>Flavobacteriia</taxon>
        <taxon>Flavobacteriales</taxon>
        <taxon>Flavobacteriaceae</taxon>
        <taxon>Winogradskyella</taxon>
    </lineage>
</organism>
<reference evidence="2 3" key="1">
    <citation type="submission" date="2018-07" db="EMBL/GenBank/DDBJ databases">
        <title>Genomic Encyclopedia of Type Strains, Phase III (KMG-III): the genomes of soil and plant-associated and newly described type strains.</title>
        <authorList>
            <person name="Whitman W."/>
        </authorList>
    </citation>
    <scope>NUCLEOTIDE SEQUENCE [LARGE SCALE GENOMIC DNA]</scope>
    <source>
        <strain evidence="2 3">CECT 7948</strain>
    </source>
</reference>
<gene>
    <name evidence="2" type="ORF">DFQ09_10986</name>
</gene>
<dbReference type="AlphaFoldDB" id="A0A3D9LLA0"/>
<feature type="chain" id="PRO_5017754041" description="TonB-like protein" evidence="1">
    <location>
        <begin position="19"/>
        <end position="278"/>
    </location>
</feature>
<dbReference type="OrthoDB" id="1522859at2"/>
<dbReference type="RefSeq" id="WP_115812214.1">
    <property type="nucleotide sequence ID" value="NZ_QREI01000009.1"/>
</dbReference>
<evidence type="ECO:0000313" key="2">
    <source>
        <dbReference type="EMBL" id="REE08025.1"/>
    </source>
</evidence>
<name>A0A3D9LLA0_9FLAO</name>
<feature type="signal peptide" evidence="1">
    <location>
        <begin position="1"/>
        <end position="18"/>
    </location>
</feature>
<dbReference type="Proteomes" id="UP000256919">
    <property type="component" value="Unassembled WGS sequence"/>
</dbReference>